<dbReference type="AlphaFoldDB" id="C0R9F0"/>
<reference evidence="1 2" key="1">
    <citation type="journal article" date="2012" name="J. Bacteriol.">
        <title>Whole-Genome Sequences of Borrelia bissettii, Borrelia valaisiana, and Borrelia spielmanii.</title>
        <authorList>
            <person name="Schutzer S.E."/>
            <person name="Fraser-Liggett C.M."/>
            <person name="Qiu W.G."/>
            <person name="Kraiczy P."/>
            <person name="Mongodin E.F."/>
            <person name="Dunn J.J."/>
            <person name="Luft B.J."/>
            <person name="Casjens S.R."/>
        </authorList>
    </citation>
    <scope>NUCLEOTIDE SEQUENCE [LARGE SCALE GENOMIC DNA]</scope>
    <source>
        <strain evidence="1 2">VS116</strain>
        <plasmid evidence="1">VS116_cp32-5</plasmid>
    </source>
</reference>
<gene>
    <name evidence="1" type="ORF">BVAVS116_V0027</name>
</gene>
<keyword evidence="1" id="KW-0614">Plasmid</keyword>
<proteinExistence type="predicted"/>
<sequence length="70" mass="8431">MSYIEKNQEYIQNNIQAEIKFLNDMDTLIMNLPGIDKNLKGYGYKYQNFSEIVREIKNVIKKHNLDLMFR</sequence>
<dbReference type="InterPro" id="IPR007499">
    <property type="entry name" value="ERF_bacteria_virus"/>
</dbReference>
<evidence type="ECO:0000313" key="1">
    <source>
        <dbReference type="EMBL" id="ACN53078.1"/>
    </source>
</evidence>
<dbReference type="HOGENOM" id="CLU_2749777_0_0_12"/>
<evidence type="ECO:0000313" key="2">
    <source>
        <dbReference type="Proteomes" id="UP000006163"/>
    </source>
</evidence>
<dbReference type="EMBL" id="CP001441">
    <property type="protein sequence ID" value="ACN53078.1"/>
    <property type="molecule type" value="Genomic_DNA"/>
</dbReference>
<geneLocation type="plasmid" evidence="1 2">
    <name>VS116_cp32-5</name>
</geneLocation>
<organism evidence="1 2">
    <name type="scientific">Borreliella valaisiana VS116</name>
    <dbReference type="NCBI Taxonomy" id="445987"/>
    <lineage>
        <taxon>Bacteria</taxon>
        <taxon>Pseudomonadati</taxon>
        <taxon>Spirochaetota</taxon>
        <taxon>Spirochaetia</taxon>
        <taxon>Spirochaetales</taxon>
        <taxon>Borreliaceae</taxon>
        <taxon>Borreliella</taxon>
    </lineage>
</organism>
<dbReference type="Proteomes" id="UP000006163">
    <property type="component" value="Plasmid VS116_cp32-5"/>
</dbReference>
<name>C0R9F0_BORVA</name>
<dbReference type="Pfam" id="PF04404">
    <property type="entry name" value="ERF"/>
    <property type="match status" value="1"/>
</dbReference>
<accession>C0R9F0</accession>
<keyword evidence="2" id="KW-1185">Reference proteome</keyword>
<protein>
    <submittedName>
        <fullName evidence="1">Uncharacterized protein</fullName>
    </submittedName>
</protein>